<proteinExistence type="predicted"/>
<sequence length="196" mass="20036">MLSAGRGPSDAEAVLSHVELRVHVGVGAEVPKVGVVANAAPRALAALHDGGVQHQLAEQHVAAGLAAEVVTGVVDVGGLVKRQQLLLRGGVLAEVHDVQRDVVLLEQLADGDVVGAVLPDRTCDEADDALLLRLVETVLERQLGGLEALDDLALAVGLDQLQPGEKGAEVVGGGHDDPRAAAGEADDADGVLEVLR</sequence>
<comment type="caution">
    <text evidence="2">The sequence shown here is derived from an EMBL/GenBank/DDBJ whole genome shotgun (WGS) entry which is preliminary data.</text>
</comment>
<gene>
    <name evidence="2" type="ORF">BcabD6B2_40610</name>
</gene>
<evidence type="ECO:0000313" key="3">
    <source>
        <dbReference type="Proteomes" id="UP001497744"/>
    </source>
</evidence>
<dbReference type="AlphaFoldDB" id="A0AAV4LXS6"/>
<dbReference type="EMBL" id="BPLF01000003">
    <property type="protein sequence ID" value="GIX64626.1"/>
    <property type="molecule type" value="Genomic_DNA"/>
</dbReference>
<evidence type="ECO:0000313" key="2">
    <source>
        <dbReference type="EMBL" id="GIX64626.1"/>
    </source>
</evidence>
<dbReference type="RefSeq" id="XP_067716695.1">
    <property type="nucleotide sequence ID" value="XM_067860594.1"/>
</dbReference>
<accession>A0AAV4LXS6</accession>
<keyword evidence="3" id="KW-1185">Reference proteome</keyword>
<name>A0AAV4LXS6_BABCB</name>
<protein>
    <submittedName>
        <fullName evidence="2">HBS1-like protein</fullName>
    </submittedName>
</protein>
<organism evidence="2 3">
    <name type="scientific">Babesia caballi</name>
    <dbReference type="NCBI Taxonomy" id="5871"/>
    <lineage>
        <taxon>Eukaryota</taxon>
        <taxon>Sar</taxon>
        <taxon>Alveolata</taxon>
        <taxon>Apicomplexa</taxon>
        <taxon>Aconoidasida</taxon>
        <taxon>Piroplasmida</taxon>
        <taxon>Babesiidae</taxon>
        <taxon>Babesia</taxon>
    </lineage>
</organism>
<feature type="region of interest" description="Disordered" evidence="1">
    <location>
        <begin position="166"/>
        <end position="189"/>
    </location>
</feature>
<dbReference type="GeneID" id="94196107"/>
<evidence type="ECO:0000256" key="1">
    <source>
        <dbReference type="SAM" id="MobiDB-lite"/>
    </source>
</evidence>
<dbReference type="Proteomes" id="UP001497744">
    <property type="component" value="Unassembled WGS sequence"/>
</dbReference>
<reference evidence="2 3" key="1">
    <citation type="submission" date="2021-06" db="EMBL/GenBank/DDBJ databases">
        <title>Genome sequence of Babesia caballi.</title>
        <authorList>
            <person name="Yamagishi J."/>
            <person name="Kidaka T."/>
            <person name="Ochi A."/>
        </authorList>
    </citation>
    <scope>NUCLEOTIDE SEQUENCE [LARGE SCALE GENOMIC DNA]</scope>
    <source>
        <strain evidence="2">USDA-D6B2</strain>
    </source>
</reference>